<protein>
    <submittedName>
        <fullName evidence="1">1595_t:CDS:1</fullName>
    </submittedName>
</protein>
<dbReference type="EMBL" id="CAJVPT010002233">
    <property type="protein sequence ID" value="CAG8477560.1"/>
    <property type="molecule type" value="Genomic_DNA"/>
</dbReference>
<keyword evidence="2" id="KW-1185">Reference proteome</keyword>
<name>A0ACA9KKS8_9GLOM</name>
<sequence>MRGIPFFCPTSYYYEPQVEELEILSTGVHGENNESKELGGERDVNMSKDFEREAEGIESTAEPARGD</sequence>
<comment type="caution">
    <text evidence="1">The sequence shown here is derived from an EMBL/GenBank/DDBJ whole genome shotgun (WGS) entry which is preliminary data.</text>
</comment>
<reference evidence="1" key="1">
    <citation type="submission" date="2021-06" db="EMBL/GenBank/DDBJ databases">
        <authorList>
            <person name="Kallberg Y."/>
            <person name="Tangrot J."/>
            <person name="Rosling A."/>
        </authorList>
    </citation>
    <scope>NUCLEOTIDE SEQUENCE</scope>
    <source>
        <strain evidence="1">CL356</strain>
    </source>
</reference>
<accession>A0ACA9KKS8</accession>
<gene>
    <name evidence="1" type="ORF">ACOLOM_LOCUS1859</name>
</gene>
<evidence type="ECO:0000313" key="1">
    <source>
        <dbReference type="EMBL" id="CAG8477560.1"/>
    </source>
</evidence>
<proteinExistence type="predicted"/>
<evidence type="ECO:0000313" key="2">
    <source>
        <dbReference type="Proteomes" id="UP000789525"/>
    </source>
</evidence>
<dbReference type="Proteomes" id="UP000789525">
    <property type="component" value="Unassembled WGS sequence"/>
</dbReference>
<organism evidence="1 2">
    <name type="scientific">Acaulospora colombiana</name>
    <dbReference type="NCBI Taxonomy" id="27376"/>
    <lineage>
        <taxon>Eukaryota</taxon>
        <taxon>Fungi</taxon>
        <taxon>Fungi incertae sedis</taxon>
        <taxon>Mucoromycota</taxon>
        <taxon>Glomeromycotina</taxon>
        <taxon>Glomeromycetes</taxon>
        <taxon>Diversisporales</taxon>
        <taxon>Acaulosporaceae</taxon>
        <taxon>Acaulospora</taxon>
    </lineage>
</organism>